<dbReference type="SUPFAM" id="SSF55874">
    <property type="entry name" value="ATPase domain of HSP90 chaperone/DNA topoisomerase II/histidine kinase"/>
    <property type="match status" value="1"/>
</dbReference>
<dbReference type="InterPro" id="IPR043150">
    <property type="entry name" value="Phytochrome_PHY_sf"/>
</dbReference>
<dbReference type="InterPro" id="IPR013515">
    <property type="entry name" value="Phytochrome_cen-reg"/>
</dbReference>
<dbReference type="InterPro" id="IPR050351">
    <property type="entry name" value="BphY/WalK/GraS-like"/>
</dbReference>
<evidence type="ECO:0000256" key="3">
    <source>
        <dbReference type="ARBA" id="ARBA00012438"/>
    </source>
</evidence>
<dbReference type="InterPro" id="IPR003661">
    <property type="entry name" value="HisK_dim/P_dom"/>
</dbReference>
<dbReference type="InterPro" id="IPR035965">
    <property type="entry name" value="PAS-like_dom_sf"/>
</dbReference>
<keyword evidence="9" id="KW-0675">Receptor</keyword>
<protein>
    <recommendedName>
        <fullName evidence="3">histidine kinase</fullName>
        <ecNumber evidence="3">2.7.13.3</ecNumber>
    </recommendedName>
</protein>
<dbReference type="EC" id="2.7.13.3" evidence="3"/>
<keyword evidence="4" id="KW-0600">Photoreceptor protein</keyword>
<dbReference type="SUPFAM" id="SSF55781">
    <property type="entry name" value="GAF domain-like"/>
    <property type="match status" value="2"/>
</dbReference>
<dbReference type="Pfam" id="PF00512">
    <property type="entry name" value="HisKA"/>
    <property type="match status" value="1"/>
</dbReference>
<evidence type="ECO:0000256" key="4">
    <source>
        <dbReference type="ARBA" id="ARBA00022543"/>
    </source>
</evidence>
<comment type="similarity">
    <text evidence="2">In the N-terminal section; belongs to the phytochrome family.</text>
</comment>
<dbReference type="Gene3D" id="3.30.450.270">
    <property type="match status" value="1"/>
</dbReference>
<dbReference type="InterPro" id="IPR016132">
    <property type="entry name" value="Phyto_chromo_attachment"/>
</dbReference>
<evidence type="ECO:0000256" key="5">
    <source>
        <dbReference type="ARBA" id="ARBA00022606"/>
    </source>
</evidence>
<dbReference type="PANTHER" id="PTHR42878:SF15">
    <property type="entry name" value="BACTERIOPHYTOCHROME"/>
    <property type="match status" value="1"/>
</dbReference>
<reference evidence="12 13" key="1">
    <citation type="journal article" date="2020" name="ISME J.">
        <title>Comparative genomics reveals insights into cyanobacterial evolution and habitat adaptation.</title>
        <authorList>
            <person name="Chen M.Y."/>
            <person name="Teng W.K."/>
            <person name="Zhao L."/>
            <person name="Hu C.X."/>
            <person name="Zhou Y.K."/>
            <person name="Han B.P."/>
            <person name="Song L.R."/>
            <person name="Shu W.S."/>
        </authorList>
    </citation>
    <scope>NUCLEOTIDE SEQUENCE [LARGE SCALE GENOMIC DNA]</scope>
    <source>
        <strain evidence="12 13">FACHB-1050</strain>
    </source>
</reference>
<evidence type="ECO:0000256" key="6">
    <source>
        <dbReference type="ARBA" id="ARBA00022679"/>
    </source>
</evidence>
<dbReference type="PRINTS" id="PR01033">
    <property type="entry name" value="PHYTOCHROME"/>
</dbReference>
<dbReference type="Pfam" id="PF08446">
    <property type="entry name" value="PAS_2"/>
    <property type="match status" value="1"/>
</dbReference>
<dbReference type="SMART" id="SM00065">
    <property type="entry name" value="GAF"/>
    <property type="match status" value="1"/>
</dbReference>
<dbReference type="SUPFAM" id="SSF47384">
    <property type="entry name" value="Homodimeric domain of signal transducing histidine kinase"/>
    <property type="match status" value="1"/>
</dbReference>
<feature type="domain" description="Histidine kinase" evidence="11">
    <location>
        <begin position="546"/>
        <end position="764"/>
    </location>
</feature>
<accession>A0ABR8C635</accession>
<dbReference type="EMBL" id="JACJQY010000002">
    <property type="protein sequence ID" value="MBD2315673.1"/>
    <property type="molecule type" value="Genomic_DNA"/>
</dbReference>
<dbReference type="PROSITE" id="PS50109">
    <property type="entry name" value="HIS_KIN"/>
    <property type="match status" value="1"/>
</dbReference>
<dbReference type="InterPro" id="IPR036890">
    <property type="entry name" value="HATPase_C_sf"/>
</dbReference>
<dbReference type="InterPro" id="IPR013654">
    <property type="entry name" value="PAS_2"/>
</dbReference>
<feature type="domain" description="Phytochrome chromophore attachment site" evidence="10">
    <location>
        <begin position="160"/>
        <end position="320"/>
    </location>
</feature>
<evidence type="ECO:0000313" key="12">
    <source>
        <dbReference type="EMBL" id="MBD2315673.1"/>
    </source>
</evidence>
<comment type="catalytic activity">
    <reaction evidence="1">
        <text>ATP + protein L-histidine = ADP + protein N-phospho-L-histidine.</text>
        <dbReference type="EC" id="2.7.13.3"/>
    </reaction>
</comment>
<proteinExistence type="inferred from homology"/>
<evidence type="ECO:0000256" key="1">
    <source>
        <dbReference type="ARBA" id="ARBA00000085"/>
    </source>
</evidence>
<keyword evidence="5" id="KW-0716">Sensory transduction</keyword>
<dbReference type="InterPro" id="IPR001294">
    <property type="entry name" value="Phytochrome"/>
</dbReference>
<dbReference type="Pfam" id="PF02518">
    <property type="entry name" value="HATPase_c"/>
    <property type="match status" value="1"/>
</dbReference>
<dbReference type="PANTHER" id="PTHR42878">
    <property type="entry name" value="TWO-COMPONENT HISTIDINE KINASE"/>
    <property type="match status" value="1"/>
</dbReference>
<dbReference type="SMART" id="SM00387">
    <property type="entry name" value="HATPase_c"/>
    <property type="match status" value="1"/>
</dbReference>
<evidence type="ECO:0000256" key="2">
    <source>
        <dbReference type="ARBA" id="ARBA00006402"/>
    </source>
</evidence>
<keyword evidence="7" id="KW-0418">Kinase</keyword>
<dbReference type="PROSITE" id="PS50046">
    <property type="entry name" value="PHYTOCHROME_2"/>
    <property type="match status" value="1"/>
</dbReference>
<evidence type="ECO:0000259" key="10">
    <source>
        <dbReference type="PROSITE" id="PS50046"/>
    </source>
</evidence>
<dbReference type="CDD" id="cd00082">
    <property type="entry name" value="HisKA"/>
    <property type="match status" value="1"/>
</dbReference>
<evidence type="ECO:0000259" key="11">
    <source>
        <dbReference type="PROSITE" id="PS50109"/>
    </source>
</evidence>
<gene>
    <name evidence="12" type="ORF">H6G05_02270</name>
</gene>
<dbReference type="InterPro" id="IPR036097">
    <property type="entry name" value="HisK_dim/P_sf"/>
</dbReference>
<evidence type="ECO:0000256" key="7">
    <source>
        <dbReference type="ARBA" id="ARBA00022777"/>
    </source>
</evidence>
<dbReference type="Pfam" id="PF00360">
    <property type="entry name" value="PHY"/>
    <property type="match status" value="1"/>
</dbReference>
<dbReference type="InterPro" id="IPR003594">
    <property type="entry name" value="HATPase_dom"/>
</dbReference>
<dbReference type="Proteomes" id="UP000618445">
    <property type="component" value="Unassembled WGS sequence"/>
</dbReference>
<organism evidence="12 13">
    <name type="scientific">Phormidium tenue FACHB-1050</name>
    <dbReference type="NCBI Taxonomy" id="2692857"/>
    <lineage>
        <taxon>Bacteria</taxon>
        <taxon>Bacillati</taxon>
        <taxon>Cyanobacteriota</taxon>
        <taxon>Cyanophyceae</taxon>
        <taxon>Oscillatoriophycideae</taxon>
        <taxon>Oscillatoriales</taxon>
        <taxon>Oscillatoriaceae</taxon>
        <taxon>Phormidium</taxon>
    </lineage>
</organism>
<dbReference type="SUPFAM" id="SSF55785">
    <property type="entry name" value="PYP-like sensor domain (PAS domain)"/>
    <property type="match status" value="1"/>
</dbReference>
<dbReference type="RefSeq" id="WP_190575961.1">
    <property type="nucleotide sequence ID" value="NZ_CAWPQU010000012.1"/>
</dbReference>
<keyword evidence="13" id="KW-1185">Reference proteome</keyword>
<dbReference type="Gene3D" id="3.30.565.10">
    <property type="entry name" value="Histidine kinase-like ATPase, C-terminal domain"/>
    <property type="match status" value="1"/>
</dbReference>
<comment type="caution">
    <text evidence="12">The sequence shown here is derived from an EMBL/GenBank/DDBJ whole genome shotgun (WGS) entry which is preliminary data.</text>
</comment>
<dbReference type="Gene3D" id="1.10.287.130">
    <property type="match status" value="1"/>
</dbReference>
<dbReference type="InterPro" id="IPR003018">
    <property type="entry name" value="GAF"/>
</dbReference>
<keyword evidence="6" id="KW-0808">Transferase</keyword>
<keyword evidence="8" id="KW-0157">Chromophore</keyword>
<dbReference type="InterPro" id="IPR005467">
    <property type="entry name" value="His_kinase_dom"/>
</dbReference>
<evidence type="ECO:0000256" key="9">
    <source>
        <dbReference type="ARBA" id="ARBA00023170"/>
    </source>
</evidence>
<dbReference type="Gene3D" id="3.30.450.40">
    <property type="match status" value="1"/>
</dbReference>
<name>A0ABR8C635_9CYAN</name>
<evidence type="ECO:0000313" key="13">
    <source>
        <dbReference type="Proteomes" id="UP000618445"/>
    </source>
</evidence>
<sequence>MNTFLQQLAHNFDESEAVNLTNCDREPIHIPSLIQPHGLLMILTEPDLRIAQVSANALEVLGIATDDLLDRPLAEFAGDELIKSIQACLEHNFEYPNPLRVEFDDLGDRLPLVFNGIVHRAPTNEIVLELEPCEPSAGSDFFQFYHQIKHNLAKIQTAKDLSALCDLVVQEVQAITGFDRVMIYRFSEQGDGTVIAEVKQPDLEAFLGLRYPDTDIPKQAKHLYTLNWLRLIPDVNYQPIGLVSHETESPIQKAPLDMSYCALRSVSPIHLEYLQNMGVTASMSISLIQNKKLWGLIACHHYTPKFIPYGTRTICEFLGQLMSTELANKEANENLDYKLQLKTIQGQFVERLTKATGFVDELDHDHEALLSLTAAQGAAICDGDRLILIGETPDELAVKSLLTWLEAHLEQDLFVTDALPSIYAEALEYQTIASGLMAIAISKIQHRYVLWFRPEQLQTVTWAGDRDKPTQIAEDGSIRLLPRQSFAAWKEIVSGKSNPWLSCEVDSAIELRQAIVDIVLRQANELAKINADLARSNSELDAFAYIASHDLKEPLRGIHNYATFLLEDYGEILQSDGADKLHTLVKLTTRMEALIESLLKFSRLSRQDLQMEPLDLNLLLQNVRELFAMNPQWQNCKIQIPRSLPMVMGDRLLIEEIFINLITNAFKYNENPEKLVEIDWLTEQPKSPFVTIYVRDNGIGIREKHLESIFQIFKRLNSPNKYGGGTGAGLTIVRKIVERHKGNIQVQSNYGQGTTVSFTLPASDSSFQ</sequence>
<dbReference type="InterPro" id="IPR029016">
    <property type="entry name" value="GAF-like_dom_sf"/>
</dbReference>
<dbReference type="SMART" id="SM00388">
    <property type="entry name" value="HisKA"/>
    <property type="match status" value="1"/>
</dbReference>
<dbReference type="Gene3D" id="3.30.450.20">
    <property type="entry name" value="PAS domain"/>
    <property type="match status" value="1"/>
</dbReference>
<evidence type="ECO:0000256" key="8">
    <source>
        <dbReference type="ARBA" id="ARBA00022991"/>
    </source>
</evidence>
<dbReference type="Pfam" id="PF01590">
    <property type="entry name" value="GAF"/>
    <property type="match status" value="1"/>
</dbReference>